<proteinExistence type="predicted"/>
<name>A0A1C6TC97_9ACTN</name>
<dbReference type="STRING" id="568872.GA0070624_6552"/>
<dbReference type="Proteomes" id="UP000199413">
    <property type="component" value="Unassembled WGS sequence"/>
</dbReference>
<evidence type="ECO:0000313" key="2">
    <source>
        <dbReference type="Proteomes" id="UP000199413"/>
    </source>
</evidence>
<organism evidence="1 2">
    <name type="scientific">Micromonospora rhizosphaerae</name>
    <dbReference type="NCBI Taxonomy" id="568872"/>
    <lineage>
        <taxon>Bacteria</taxon>
        <taxon>Bacillati</taxon>
        <taxon>Actinomycetota</taxon>
        <taxon>Actinomycetes</taxon>
        <taxon>Micromonosporales</taxon>
        <taxon>Micromonosporaceae</taxon>
        <taxon>Micromonospora</taxon>
    </lineage>
</organism>
<evidence type="ECO:0000313" key="1">
    <source>
        <dbReference type="EMBL" id="SCL39398.1"/>
    </source>
</evidence>
<keyword evidence="2" id="KW-1185">Reference proteome</keyword>
<sequence>MADGVRRWARRSVLRHTALLVGGAGSVQAAFPRLHLVTVSRLLGHVTEVGPAG</sequence>
<dbReference type="AlphaFoldDB" id="A0A1C6TC97"/>
<reference evidence="2" key="1">
    <citation type="submission" date="2016-06" db="EMBL/GenBank/DDBJ databases">
        <authorList>
            <person name="Varghese N."/>
            <person name="Submissions Spin"/>
        </authorList>
    </citation>
    <scope>NUCLEOTIDE SEQUENCE [LARGE SCALE GENOMIC DNA]</scope>
    <source>
        <strain evidence="2">DSM 45431</strain>
    </source>
</reference>
<dbReference type="EMBL" id="FMHV01000002">
    <property type="protein sequence ID" value="SCL39398.1"/>
    <property type="molecule type" value="Genomic_DNA"/>
</dbReference>
<gene>
    <name evidence="1" type="ORF">GA0070624_6552</name>
</gene>
<accession>A0A1C6TC97</accession>
<protein>
    <submittedName>
        <fullName evidence="1">Uncharacterized protein</fullName>
    </submittedName>
</protein>
<dbReference type="RefSeq" id="WP_176731953.1">
    <property type="nucleotide sequence ID" value="NZ_FMHV01000002.1"/>
</dbReference>